<dbReference type="Proteomes" id="UP001301797">
    <property type="component" value="Chromosome"/>
</dbReference>
<sequence>MTKYPKFKIPKIVISRCIEHDPVRYNGSMVKSAEVEVLKKFVEFIPVCPEIEIGLGVPREPVRIVRINKNDRLIQPATGRDLTVEINRFSENFLSSLTSVDGFILKNKSPTSGMANAYVYPGPDKANSIDKRAGFFGGAVLSKFKNYPVEDEGRIKNHRIRENFLTRIFMLSELRDVEKSGKYSRLSAFHHKNKTLIQAYDQNYLKILGNIAANKEELTFSESVKNYRKNLLTATNDPVSYKSNINAMMHAFGQISGILNKEEKEFFLENIRAYKDNLLPAIALKNILKTWIVRDDNNSLTGQTFFEPYPKEITFYMAEEMERGKEYAVIR</sequence>
<proteinExistence type="predicted"/>
<reference evidence="2 3" key="1">
    <citation type="submission" date="2019-09" db="EMBL/GenBank/DDBJ databases">
        <title>The complete genome of Methanoplanus sp. FWC-SCC4.</title>
        <authorList>
            <person name="Chen S.-C."/>
            <person name="Zhou Y.-Z."/>
            <person name="Lai M.-C."/>
        </authorList>
    </citation>
    <scope>NUCLEOTIDE SEQUENCE [LARGE SCALE GENOMIC DNA]</scope>
    <source>
        <strain evidence="2 3">FWC-SCC4</strain>
    </source>
</reference>
<dbReference type="PANTHER" id="PTHR30087">
    <property type="entry name" value="INNER MEMBRANE PROTEIN"/>
    <property type="match status" value="1"/>
</dbReference>
<evidence type="ECO:0000259" key="1">
    <source>
        <dbReference type="Pfam" id="PF08349"/>
    </source>
</evidence>
<protein>
    <submittedName>
        <fullName evidence="2">DUF1722 domain-containing protein</fullName>
    </submittedName>
</protein>
<dbReference type="AlphaFoldDB" id="A0AA97I5E3"/>
<evidence type="ECO:0000313" key="2">
    <source>
        <dbReference type="EMBL" id="WOF17339.1"/>
    </source>
</evidence>
<gene>
    <name evidence="2" type="ORF">F1737_09065</name>
</gene>
<feature type="domain" description="DUF1722" evidence="1">
    <location>
        <begin position="194"/>
        <end position="310"/>
    </location>
</feature>
<organism evidence="2 3">
    <name type="scientific">Methanochimaera problematica</name>
    <dbReference type="NCBI Taxonomy" id="2609417"/>
    <lineage>
        <taxon>Archaea</taxon>
        <taxon>Methanobacteriati</taxon>
        <taxon>Methanobacteriota</taxon>
        <taxon>Stenosarchaea group</taxon>
        <taxon>Methanomicrobia</taxon>
        <taxon>Methanomicrobiales</taxon>
        <taxon>Methanomicrobiaceae</taxon>
        <taxon>Methanochimaera</taxon>
    </lineage>
</organism>
<dbReference type="Pfam" id="PF08349">
    <property type="entry name" value="DUF1722"/>
    <property type="match status" value="1"/>
</dbReference>
<accession>A0AA97I5E3</accession>
<name>A0AA97I5E3_9EURY</name>
<dbReference type="Pfam" id="PF04463">
    <property type="entry name" value="2-thiour_desulf"/>
    <property type="match status" value="1"/>
</dbReference>
<dbReference type="KEGG" id="mefw:F1737_09065"/>
<dbReference type="InterPro" id="IPR013560">
    <property type="entry name" value="DUF1722"/>
</dbReference>
<dbReference type="PANTHER" id="PTHR30087:SF0">
    <property type="entry name" value="INNER MEMBRANE PROTEIN"/>
    <property type="match status" value="1"/>
</dbReference>
<dbReference type="InterPro" id="IPR007553">
    <property type="entry name" value="2-thiour_desulf"/>
</dbReference>
<keyword evidence="3" id="KW-1185">Reference proteome</keyword>
<dbReference type="EMBL" id="CP043875">
    <property type="protein sequence ID" value="WOF17339.1"/>
    <property type="molecule type" value="Genomic_DNA"/>
</dbReference>
<evidence type="ECO:0000313" key="3">
    <source>
        <dbReference type="Proteomes" id="UP001301797"/>
    </source>
</evidence>